<dbReference type="InterPro" id="IPR017437">
    <property type="entry name" value="ATP-NAD_kinase_PpnK-typ_C"/>
</dbReference>
<dbReference type="InterPro" id="IPR016064">
    <property type="entry name" value="NAD/diacylglycerol_kinase_sf"/>
</dbReference>
<organism evidence="1">
    <name type="scientific">bioreactor metagenome</name>
    <dbReference type="NCBI Taxonomy" id="1076179"/>
    <lineage>
        <taxon>unclassified sequences</taxon>
        <taxon>metagenomes</taxon>
        <taxon>ecological metagenomes</taxon>
    </lineage>
</organism>
<proteinExistence type="predicted"/>
<evidence type="ECO:0000313" key="1">
    <source>
        <dbReference type="EMBL" id="MPM81325.1"/>
    </source>
</evidence>
<dbReference type="EC" id="2.7.1.23" evidence="1"/>
<keyword evidence="1" id="KW-0808">Transferase</keyword>
<gene>
    <name evidence="1" type="primary">nadK_32</name>
    <name evidence="1" type="ORF">SDC9_128377</name>
</gene>
<dbReference type="EMBL" id="VSSQ01030699">
    <property type="protein sequence ID" value="MPM81325.1"/>
    <property type="molecule type" value="Genomic_DNA"/>
</dbReference>
<accession>A0A645CWU1</accession>
<comment type="caution">
    <text evidence="1">The sequence shown here is derived from an EMBL/GenBank/DDBJ whole genome shotgun (WGS) entry which is preliminary data.</text>
</comment>
<dbReference type="AlphaFoldDB" id="A0A645CWU1"/>
<name>A0A645CWU1_9ZZZZ</name>
<keyword evidence="1" id="KW-0418">Kinase</keyword>
<dbReference type="SUPFAM" id="SSF111331">
    <property type="entry name" value="NAD kinase/diacylglycerol kinase-like"/>
    <property type="match status" value="1"/>
</dbReference>
<dbReference type="GO" id="GO:0019674">
    <property type="term" value="P:NAD+ metabolic process"/>
    <property type="evidence" value="ECO:0007669"/>
    <property type="project" value="InterPro"/>
</dbReference>
<dbReference type="Gene3D" id="2.60.200.30">
    <property type="entry name" value="Probable inorganic polyphosphate/atp-NAD kinase, domain 2"/>
    <property type="match status" value="1"/>
</dbReference>
<protein>
    <submittedName>
        <fullName evidence="1">NAD kinase</fullName>
        <ecNumber evidence="1">2.7.1.23</ecNumber>
    </submittedName>
</protein>
<dbReference type="GO" id="GO:0003951">
    <property type="term" value="F:NAD+ kinase activity"/>
    <property type="evidence" value="ECO:0007669"/>
    <property type="project" value="UniProtKB-EC"/>
</dbReference>
<reference evidence="1" key="1">
    <citation type="submission" date="2019-08" db="EMBL/GenBank/DDBJ databases">
        <authorList>
            <person name="Kucharzyk K."/>
            <person name="Murdoch R.W."/>
            <person name="Higgins S."/>
            <person name="Loffler F."/>
        </authorList>
    </citation>
    <scope>NUCLEOTIDE SEQUENCE</scope>
</reference>
<sequence length="252" mass="27996">MKFKRVKLIGKNLDDIRPKLLDRGLAVVDDNFELVVAHGGDGTLLWAERDFPGVPKLPLRDARTAPLCRVHDYDTVLDDFAAGRLPLSVLPKLEGRTRDRTLTALNDIFVHNLDRVSALRYQVLIDGELYATEIVGDSVGVSTVHGSTAYYRSITHSIFRVGIGLAFSNSTEEINHLVLHEDSVIVVRVLRGPALLVADNSPETIEVPKNGEVTIRRAAGQAQIYGLGSFMCPKCRMLRHPNKHPFQNFLPL</sequence>